<evidence type="ECO:0000256" key="6">
    <source>
        <dbReference type="HAMAP-Rule" id="MF_00045"/>
    </source>
</evidence>
<keyword evidence="2 6" id="KW-0540">Nuclease</keyword>
<dbReference type="CDD" id="cd06135">
    <property type="entry name" value="Orn"/>
    <property type="match status" value="1"/>
</dbReference>
<dbReference type="GO" id="GO:0000175">
    <property type="term" value="F:3'-5'-RNA exonuclease activity"/>
    <property type="evidence" value="ECO:0007669"/>
    <property type="project" value="InterPro"/>
</dbReference>
<dbReference type="GO" id="GO:0005737">
    <property type="term" value="C:cytoplasm"/>
    <property type="evidence" value="ECO:0007669"/>
    <property type="project" value="UniProtKB-SubCell"/>
</dbReference>
<dbReference type="PANTHER" id="PTHR11046">
    <property type="entry name" value="OLIGORIBONUCLEASE, MITOCHONDRIAL"/>
    <property type="match status" value="1"/>
</dbReference>
<dbReference type="FunFam" id="3.30.420.10:FF:000003">
    <property type="entry name" value="Oligoribonuclease"/>
    <property type="match status" value="1"/>
</dbReference>
<keyword evidence="6" id="KW-0963">Cytoplasm</keyword>
<dbReference type="GO" id="GO:0006259">
    <property type="term" value="P:DNA metabolic process"/>
    <property type="evidence" value="ECO:0007669"/>
    <property type="project" value="UniProtKB-ARBA"/>
</dbReference>
<evidence type="ECO:0000256" key="2">
    <source>
        <dbReference type="ARBA" id="ARBA00022722"/>
    </source>
</evidence>
<dbReference type="Gene3D" id="3.30.420.10">
    <property type="entry name" value="Ribonuclease H-like superfamily/Ribonuclease H"/>
    <property type="match status" value="1"/>
</dbReference>
<dbReference type="InterPro" id="IPR022894">
    <property type="entry name" value="Oligoribonuclease"/>
</dbReference>
<evidence type="ECO:0000256" key="3">
    <source>
        <dbReference type="ARBA" id="ARBA00022801"/>
    </source>
</evidence>
<keyword evidence="4 6" id="KW-0269">Exonuclease</keyword>
<keyword evidence="7" id="KW-0812">Transmembrane</keyword>
<dbReference type="HAMAP" id="MF_00045">
    <property type="entry name" value="Oligoribonuclease"/>
    <property type="match status" value="1"/>
</dbReference>
<comment type="subunit">
    <text evidence="6">Homodimer.</text>
</comment>
<dbReference type="GO" id="GO:0003676">
    <property type="term" value="F:nucleic acid binding"/>
    <property type="evidence" value="ECO:0007669"/>
    <property type="project" value="InterPro"/>
</dbReference>
<dbReference type="Proteomes" id="UP000250561">
    <property type="component" value="Unassembled WGS sequence"/>
</dbReference>
<sequence>MHTKAADDDTFIRLAKQIVVVVGLLLRRFKTTLVIGVHAALLALRVYFLLNRTDSWSPLMGKTSMIHAIVDQYSHCEWVENSMSANENNLIWIDLEMTGLDPERDRIIEIATLVTDANLNILAEGPTIAVHQSDEQLALMDDWNVRTHTASGLVERVKASTMGDREAELATLEFLKQWVPAGKSPICGNSIGQDRRFLFKYMPELEAYFHYRYLDVSTLKELARRWKPEILDGFTKQGTHQAMDDIRESVAELAYYREHFIKL</sequence>
<dbReference type="AlphaFoldDB" id="A0A2X1J8Y1"/>
<gene>
    <name evidence="6 9" type="primary">orn</name>
    <name evidence="9" type="ORF">NCTC11126_02266</name>
</gene>
<keyword evidence="3 6" id="KW-0378">Hydrolase</keyword>
<reference evidence="9 10" key="1">
    <citation type="submission" date="2018-06" db="EMBL/GenBank/DDBJ databases">
        <authorList>
            <consortium name="Pathogen Informatics"/>
            <person name="Doyle S."/>
        </authorList>
    </citation>
    <scope>NUCLEOTIDE SEQUENCE [LARGE SCALE GENOMIC DNA]</scope>
    <source>
        <strain evidence="9 10">NCTC11126</strain>
    </source>
</reference>
<feature type="domain" description="Exonuclease" evidence="8">
    <location>
        <begin position="89"/>
        <end position="262"/>
    </location>
</feature>
<comment type="similarity">
    <text evidence="1 6">Belongs to the oligoribonuclease family.</text>
</comment>
<name>A0A2X1J8Y1_ECOLX</name>
<evidence type="ECO:0000259" key="8">
    <source>
        <dbReference type="SMART" id="SM00479"/>
    </source>
</evidence>
<comment type="subcellular location">
    <subcellularLocation>
        <location evidence="6">Cytoplasm</location>
    </subcellularLocation>
</comment>
<dbReference type="PANTHER" id="PTHR11046:SF0">
    <property type="entry name" value="OLIGORIBONUCLEASE, MITOCHONDRIAL"/>
    <property type="match status" value="1"/>
</dbReference>
<protein>
    <recommendedName>
        <fullName evidence="5 6">Oligoribonuclease</fullName>
        <ecNumber evidence="6">3.1.-.-</ecNumber>
    </recommendedName>
</protein>
<evidence type="ECO:0000256" key="1">
    <source>
        <dbReference type="ARBA" id="ARBA00009921"/>
    </source>
</evidence>
<dbReference type="InterPro" id="IPR012337">
    <property type="entry name" value="RNaseH-like_sf"/>
</dbReference>
<dbReference type="InterPro" id="IPR036397">
    <property type="entry name" value="RNaseH_sf"/>
</dbReference>
<dbReference type="EC" id="3.1.-.-" evidence="6"/>
<dbReference type="EMBL" id="UARS01000005">
    <property type="protein sequence ID" value="SPW42783.1"/>
    <property type="molecule type" value="Genomic_DNA"/>
</dbReference>
<comment type="function">
    <text evidence="6">3'-to-5' exoribonuclease specific for small oligoribonucleotides.</text>
</comment>
<evidence type="ECO:0000313" key="10">
    <source>
        <dbReference type="Proteomes" id="UP000250561"/>
    </source>
</evidence>
<feature type="transmembrane region" description="Helical" evidence="7">
    <location>
        <begin position="31"/>
        <end position="50"/>
    </location>
</feature>
<accession>A0A2X1J8Y1</accession>
<dbReference type="Pfam" id="PF00929">
    <property type="entry name" value="RNase_T"/>
    <property type="match status" value="1"/>
</dbReference>
<dbReference type="SMART" id="SM00479">
    <property type="entry name" value="EXOIII"/>
    <property type="match status" value="1"/>
</dbReference>
<keyword evidence="7" id="KW-1133">Transmembrane helix</keyword>
<proteinExistence type="inferred from homology"/>
<organism evidence="9 10">
    <name type="scientific">Escherichia coli</name>
    <dbReference type="NCBI Taxonomy" id="562"/>
    <lineage>
        <taxon>Bacteria</taxon>
        <taxon>Pseudomonadati</taxon>
        <taxon>Pseudomonadota</taxon>
        <taxon>Gammaproteobacteria</taxon>
        <taxon>Enterobacterales</taxon>
        <taxon>Enterobacteriaceae</taxon>
        <taxon>Escherichia</taxon>
    </lineage>
</organism>
<dbReference type="NCBIfam" id="NF003765">
    <property type="entry name" value="PRK05359.1"/>
    <property type="match status" value="1"/>
</dbReference>
<dbReference type="InterPro" id="IPR013520">
    <property type="entry name" value="Ribonucl_H"/>
</dbReference>
<keyword evidence="7" id="KW-0472">Membrane</keyword>
<dbReference type="SUPFAM" id="SSF53098">
    <property type="entry name" value="Ribonuclease H-like"/>
    <property type="match status" value="1"/>
</dbReference>
<evidence type="ECO:0000313" key="9">
    <source>
        <dbReference type="EMBL" id="SPW42783.1"/>
    </source>
</evidence>
<feature type="active site" evidence="6">
    <location>
        <position position="211"/>
    </location>
</feature>
<evidence type="ECO:0000256" key="4">
    <source>
        <dbReference type="ARBA" id="ARBA00022839"/>
    </source>
</evidence>
<evidence type="ECO:0000256" key="7">
    <source>
        <dbReference type="SAM" id="Phobius"/>
    </source>
</evidence>
<evidence type="ECO:0000256" key="5">
    <source>
        <dbReference type="ARBA" id="ARBA00070964"/>
    </source>
</evidence>